<evidence type="ECO:0000313" key="5">
    <source>
        <dbReference type="Proteomes" id="UP001321473"/>
    </source>
</evidence>
<proteinExistence type="predicted"/>
<keyword evidence="5" id="KW-1185">Reference proteome</keyword>
<dbReference type="PROSITE" id="PS50026">
    <property type="entry name" value="EGF_3"/>
    <property type="match status" value="1"/>
</dbReference>
<comment type="caution">
    <text evidence="1">Lacks conserved residue(s) required for the propagation of feature annotation.</text>
</comment>
<keyword evidence="2" id="KW-0732">Signal</keyword>
<feature type="signal peptide" evidence="2">
    <location>
        <begin position="1"/>
        <end position="18"/>
    </location>
</feature>
<dbReference type="Gene3D" id="2.10.25.10">
    <property type="entry name" value="Laminin"/>
    <property type="match status" value="1"/>
</dbReference>
<comment type="caution">
    <text evidence="4">The sequence shown here is derived from an EMBL/GenBank/DDBJ whole genome shotgun (WGS) entry which is preliminary data.</text>
</comment>
<name>A0AAQ4DZ93_AMBAM</name>
<dbReference type="AlphaFoldDB" id="A0AAQ4DZ93"/>
<organism evidence="4 5">
    <name type="scientific">Amblyomma americanum</name>
    <name type="common">Lone star tick</name>
    <dbReference type="NCBI Taxonomy" id="6943"/>
    <lineage>
        <taxon>Eukaryota</taxon>
        <taxon>Metazoa</taxon>
        <taxon>Ecdysozoa</taxon>
        <taxon>Arthropoda</taxon>
        <taxon>Chelicerata</taxon>
        <taxon>Arachnida</taxon>
        <taxon>Acari</taxon>
        <taxon>Parasitiformes</taxon>
        <taxon>Ixodida</taxon>
        <taxon>Ixodoidea</taxon>
        <taxon>Ixodidae</taxon>
        <taxon>Amblyomminae</taxon>
        <taxon>Amblyomma</taxon>
    </lineage>
</organism>
<feature type="domain" description="EGF-like" evidence="3">
    <location>
        <begin position="62"/>
        <end position="94"/>
    </location>
</feature>
<accession>A0AAQ4DZ93</accession>
<gene>
    <name evidence="4" type="ORF">V5799_005436</name>
</gene>
<protein>
    <recommendedName>
        <fullName evidence="3">EGF-like domain-containing protein</fullName>
    </recommendedName>
</protein>
<reference evidence="4 5" key="1">
    <citation type="journal article" date="2023" name="Arcadia Sci">
        <title>De novo assembly of a long-read Amblyomma americanum tick genome.</title>
        <authorList>
            <person name="Chou S."/>
            <person name="Poskanzer K.E."/>
            <person name="Rollins M."/>
            <person name="Thuy-Boun P.S."/>
        </authorList>
    </citation>
    <scope>NUCLEOTIDE SEQUENCE [LARGE SCALE GENOMIC DNA]</scope>
    <source>
        <strain evidence="4">F_SG_1</strain>
        <tissue evidence="4">Salivary glands</tissue>
    </source>
</reference>
<keyword evidence="1" id="KW-0245">EGF-like domain</keyword>
<evidence type="ECO:0000313" key="4">
    <source>
        <dbReference type="EMBL" id="KAK8767783.1"/>
    </source>
</evidence>
<dbReference type="InterPro" id="IPR000742">
    <property type="entry name" value="EGF"/>
</dbReference>
<feature type="chain" id="PRO_5042944296" description="EGF-like domain-containing protein" evidence="2">
    <location>
        <begin position="19"/>
        <end position="94"/>
    </location>
</feature>
<dbReference type="Proteomes" id="UP001321473">
    <property type="component" value="Unassembled WGS sequence"/>
</dbReference>
<evidence type="ECO:0000259" key="3">
    <source>
        <dbReference type="PROSITE" id="PS50026"/>
    </source>
</evidence>
<sequence>MQLRIAFFIILLQLQTHAETVEAVQTLRTQVGQSSSKLQALQSQIQQSETDVTRSLRRPILNRNLCVSSPCSHGEICVSRFNANTCICPPPWEV</sequence>
<evidence type="ECO:0000256" key="1">
    <source>
        <dbReference type="PROSITE-ProRule" id="PRU00076"/>
    </source>
</evidence>
<evidence type="ECO:0000256" key="2">
    <source>
        <dbReference type="SAM" id="SignalP"/>
    </source>
</evidence>
<dbReference type="Pfam" id="PF00008">
    <property type="entry name" value="EGF"/>
    <property type="match status" value="1"/>
</dbReference>
<dbReference type="EMBL" id="JARKHS020024995">
    <property type="protein sequence ID" value="KAK8767783.1"/>
    <property type="molecule type" value="Genomic_DNA"/>
</dbReference>
<dbReference type="CDD" id="cd00053">
    <property type="entry name" value="EGF"/>
    <property type="match status" value="1"/>
</dbReference>
<dbReference type="SUPFAM" id="SSF57196">
    <property type="entry name" value="EGF/Laminin"/>
    <property type="match status" value="1"/>
</dbReference>